<dbReference type="CDD" id="cd19971">
    <property type="entry name" value="PBP1_ABC_sugar_binding-like"/>
    <property type="match status" value="1"/>
</dbReference>
<dbReference type="Gene3D" id="3.40.50.2300">
    <property type="match status" value="2"/>
</dbReference>
<gene>
    <name evidence="6" type="primary">rbsB</name>
    <name evidence="6" type="ORF">RTSSTS7063_01985</name>
</gene>
<dbReference type="GO" id="GO:0030313">
    <property type="term" value="C:cell envelope"/>
    <property type="evidence" value="ECO:0007669"/>
    <property type="project" value="UniProtKB-SubCell"/>
</dbReference>
<evidence type="ECO:0000256" key="3">
    <source>
        <dbReference type="ARBA" id="ARBA00022729"/>
    </source>
</evidence>
<feature type="signal peptide" evidence="4">
    <location>
        <begin position="1"/>
        <end position="21"/>
    </location>
</feature>
<feature type="domain" description="Periplasmic binding protein" evidence="5">
    <location>
        <begin position="53"/>
        <end position="306"/>
    </location>
</feature>
<feature type="chain" id="PRO_5039696360" evidence="4">
    <location>
        <begin position="22"/>
        <end position="333"/>
    </location>
</feature>
<comment type="similarity">
    <text evidence="2">Belongs to the bacterial solute-binding protein 2 family.</text>
</comment>
<dbReference type="SUPFAM" id="SSF53822">
    <property type="entry name" value="Periplasmic binding protein-like I"/>
    <property type="match status" value="1"/>
</dbReference>
<keyword evidence="3 4" id="KW-0732">Signal</keyword>
<protein>
    <submittedName>
        <fullName evidence="6">D-ribose-binding periplasmic protein</fullName>
    </submittedName>
</protein>
<dbReference type="PROSITE" id="PS51257">
    <property type="entry name" value="PROKAR_LIPOPROTEIN"/>
    <property type="match status" value="1"/>
</dbReference>
<accession>A0A564U4C2</accession>
<dbReference type="RefSeq" id="WP_144367358.1">
    <property type="nucleotide sequence ID" value="NZ_CABHNA010000065.1"/>
</dbReference>
<comment type="subcellular location">
    <subcellularLocation>
        <location evidence="1">Cell envelope</location>
    </subcellularLocation>
</comment>
<dbReference type="Pfam" id="PF13407">
    <property type="entry name" value="Peripla_BP_4"/>
    <property type="match status" value="1"/>
</dbReference>
<evidence type="ECO:0000313" key="7">
    <source>
        <dbReference type="Proteomes" id="UP000363661"/>
    </source>
</evidence>
<dbReference type="PANTHER" id="PTHR46847:SF3">
    <property type="entry name" value="GALACTOFURANOSE-BINDING PROTEIN YTFQ"/>
    <property type="match status" value="1"/>
</dbReference>
<name>A0A564U4C2_9FIRM</name>
<evidence type="ECO:0000256" key="4">
    <source>
        <dbReference type="SAM" id="SignalP"/>
    </source>
</evidence>
<evidence type="ECO:0000259" key="5">
    <source>
        <dbReference type="Pfam" id="PF13407"/>
    </source>
</evidence>
<evidence type="ECO:0000313" key="6">
    <source>
        <dbReference type="EMBL" id="VUX14338.1"/>
    </source>
</evidence>
<dbReference type="InterPro" id="IPR028082">
    <property type="entry name" value="Peripla_BP_I"/>
</dbReference>
<dbReference type="Proteomes" id="UP000363661">
    <property type="component" value="Unassembled WGS sequence"/>
</dbReference>
<dbReference type="EMBL" id="CABHNA010000065">
    <property type="protein sequence ID" value="VUX14338.1"/>
    <property type="molecule type" value="Genomic_DNA"/>
</dbReference>
<reference evidence="6 7" key="1">
    <citation type="submission" date="2019-07" db="EMBL/GenBank/DDBJ databases">
        <authorList>
            <person name="Hibberd C M."/>
            <person name="Gehrig L. J."/>
            <person name="Chang H.-W."/>
            <person name="Venkatesh S."/>
        </authorList>
    </citation>
    <scope>NUCLEOTIDE SEQUENCE [LARGE SCALE GENOMIC DNA]</scope>
    <source>
        <strain evidence="6">Ruminococcus_torques_SSTS_Bg7063</strain>
    </source>
</reference>
<keyword evidence="7" id="KW-1185">Reference proteome</keyword>
<organism evidence="6 7">
    <name type="scientific">[Ruminococcus] torques</name>
    <dbReference type="NCBI Taxonomy" id="33039"/>
    <lineage>
        <taxon>Bacteria</taxon>
        <taxon>Bacillati</taxon>
        <taxon>Bacillota</taxon>
        <taxon>Clostridia</taxon>
        <taxon>Lachnospirales</taxon>
        <taxon>Lachnospiraceae</taxon>
        <taxon>Mediterraneibacter</taxon>
    </lineage>
</organism>
<sequence length="333" mass="36016">MKKRWILCTVAVLCIVATLLGCGKKNVGTPEDNAVVEEDDKKNDNTEEGGRLFGFSGIDMSNPFYDTLKNSVQTALEAQGDRLMVRDPASDADLQNEQIRELINEGVQAVFLCPVDWEKITPALEALKEADIPVINLDTEVKETSLVSAFVGSDNENAGYVCGQDLLIQKPDGGKIVIVESPGVNSVNERITGFEEAITNSGFEVVKRIEALGDSSNVKDEMTQVLSENSEIDAVMCGSDPMAEQVMAAITEAQRTNICVYSVDGSPATKTALMNGTGGMTGIGAQSPINMGKTAVKVATALLADKDYEKENYEETFFINRDNVEMYGTDGWQ</sequence>
<evidence type="ECO:0000256" key="1">
    <source>
        <dbReference type="ARBA" id="ARBA00004196"/>
    </source>
</evidence>
<dbReference type="AlphaFoldDB" id="A0A564U4C2"/>
<dbReference type="InterPro" id="IPR025997">
    <property type="entry name" value="SBP_2_dom"/>
</dbReference>
<proteinExistence type="inferred from homology"/>
<evidence type="ECO:0000256" key="2">
    <source>
        <dbReference type="ARBA" id="ARBA00007639"/>
    </source>
</evidence>
<dbReference type="PANTHER" id="PTHR46847">
    <property type="entry name" value="D-ALLOSE-BINDING PERIPLASMIC PROTEIN-RELATED"/>
    <property type="match status" value="1"/>
</dbReference>
<dbReference type="GO" id="GO:0030246">
    <property type="term" value="F:carbohydrate binding"/>
    <property type="evidence" value="ECO:0007669"/>
    <property type="project" value="UniProtKB-ARBA"/>
</dbReference>